<feature type="active site" description="Proton acceptor; for glutaminase activity" evidence="7">
    <location>
        <position position="44"/>
    </location>
</feature>
<dbReference type="GO" id="GO:0005737">
    <property type="term" value="C:cytoplasm"/>
    <property type="evidence" value="ECO:0007669"/>
    <property type="project" value="InterPro"/>
</dbReference>
<feature type="active site" description="Nucleophile; for glutaminase activity" evidence="7">
    <location>
        <position position="146"/>
    </location>
</feature>
<gene>
    <name evidence="7" type="primary">nadE</name>
    <name evidence="13" type="ORF">ABNK63_13455</name>
</gene>
<dbReference type="PROSITE" id="PS50263">
    <property type="entry name" value="CN_HYDROLASE"/>
    <property type="match status" value="1"/>
</dbReference>
<dbReference type="CDD" id="cd00553">
    <property type="entry name" value="NAD_synthase"/>
    <property type="match status" value="1"/>
</dbReference>
<comment type="function">
    <text evidence="7">Catalyzes the ATP-dependent amidation of deamido-NAD to form NAD. Uses L-glutamine as a nitrogen source.</text>
</comment>
<dbReference type="PROSITE" id="PS00920">
    <property type="entry name" value="NITRIL_CHT_1"/>
    <property type="match status" value="1"/>
</dbReference>
<comment type="pathway">
    <text evidence="1 7 8">Cofactor biosynthesis; NAD(+) biosynthesis; NAD(+) from deamido-NAD(+) (L-Gln route): step 1/1.</text>
</comment>
<dbReference type="InterPro" id="IPR014729">
    <property type="entry name" value="Rossmann-like_a/b/a_fold"/>
</dbReference>
<feature type="binding site" evidence="7">
    <location>
        <position position="399"/>
    </location>
    <ligand>
        <name>deamido-NAD(+)</name>
        <dbReference type="ChEBI" id="CHEBI:58437"/>
        <note>ligand shared between two neighboring subunits</note>
    </ligand>
</feature>
<feature type="binding site" evidence="7">
    <location>
        <position position="178"/>
    </location>
    <ligand>
        <name>L-glutamine</name>
        <dbReference type="ChEBI" id="CHEBI:58359"/>
    </ligand>
</feature>
<dbReference type="PANTHER" id="PTHR23090">
    <property type="entry name" value="NH 3 /GLUTAMINE-DEPENDENT NAD + SYNTHETASE"/>
    <property type="match status" value="1"/>
</dbReference>
<evidence type="ECO:0000313" key="13">
    <source>
        <dbReference type="EMBL" id="XBS89391.1"/>
    </source>
</evidence>
<dbReference type="InterPro" id="IPR003694">
    <property type="entry name" value="NAD_synthase"/>
</dbReference>
<dbReference type="InterPro" id="IPR003010">
    <property type="entry name" value="C-N_Hydrolase"/>
</dbReference>
<evidence type="ECO:0000256" key="11">
    <source>
        <dbReference type="SAM" id="MobiDB-lite"/>
    </source>
</evidence>
<dbReference type="SUPFAM" id="SSF52402">
    <property type="entry name" value="Adenine nucleotide alpha hydrolases-like"/>
    <property type="match status" value="1"/>
</dbReference>
<dbReference type="GO" id="GO:0008795">
    <property type="term" value="F:NAD+ synthase activity"/>
    <property type="evidence" value="ECO:0007669"/>
    <property type="project" value="UniProtKB-UniRule"/>
</dbReference>
<dbReference type="SUPFAM" id="SSF56317">
    <property type="entry name" value="Carbon-nitrogen hydrolase"/>
    <property type="match status" value="1"/>
</dbReference>
<feature type="active site" description="Proton acceptor" evidence="9">
    <location>
        <position position="44"/>
    </location>
</feature>
<dbReference type="Pfam" id="PF00795">
    <property type="entry name" value="CN_hydrolase"/>
    <property type="match status" value="1"/>
</dbReference>
<dbReference type="GO" id="GO:0004359">
    <property type="term" value="F:glutaminase activity"/>
    <property type="evidence" value="ECO:0007669"/>
    <property type="project" value="InterPro"/>
</dbReference>
<evidence type="ECO:0000256" key="2">
    <source>
        <dbReference type="ARBA" id="ARBA00007145"/>
    </source>
</evidence>
<dbReference type="NCBIfam" id="TIGR00552">
    <property type="entry name" value="nadE"/>
    <property type="match status" value="1"/>
</dbReference>
<dbReference type="NCBIfam" id="NF010588">
    <property type="entry name" value="PRK13981.1"/>
    <property type="match status" value="1"/>
</dbReference>
<feature type="domain" description="CN hydrolase" evidence="12">
    <location>
        <begin position="4"/>
        <end position="242"/>
    </location>
</feature>
<evidence type="ECO:0000259" key="12">
    <source>
        <dbReference type="PROSITE" id="PS50263"/>
    </source>
</evidence>
<feature type="binding site" evidence="7">
    <location>
        <position position="116"/>
    </location>
    <ligand>
        <name>L-glutamine</name>
        <dbReference type="ChEBI" id="CHEBI:58359"/>
    </ligand>
</feature>
<protein>
    <recommendedName>
        <fullName evidence="7 8">Glutamine-dependent NAD(+) synthetase</fullName>
        <ecNumber evidence="7 8">6.3.5.1</ecNumber>
    </recommendedName>
    <alternativeName>
        <fullName evidence="7 8">NAD(+) synthase [glutamine-hydrolyzing]</fullName>
    </alternativeName>
</protein>
<dbReference type="PIRSF" id="PIRSF006630">
    <property type="entry name" value="NADS_GAT"/>
    <property type="match status" value="1"/>
</dbReference>
<sequence length="583" mass="62663">MARLRLALAQHDFSVGAVAANAARVGELIASARAGGAALVAFPELTLSGYPPEDLLLRPSFLAACDSELAALATATHGVAALVGHPHSEGEVFNAASVLRDGRVECTAHKQALPNYGVFDDKRYFRPGHASTTMVIEGICVGLLICEDVWQAEPAAQAAAAGAELIVVINASPWDARKQVEREAVLQARARETGCAIAYLNLVGGQDEVVYDGSSMLVNGDGSIAARAPAFVDALLWAEFDPAMRTLAAQDWPAVVDESPEATLYAALVRGTRDYIDKNRFAGVLLGLSGGIDSALTLALAVDALGADRVTAVMMPTRYTSQLSLDGARVQAEKLGVDYHVIDIEPTYRSFVDALTPAFAGKPADTTEENLQSRTRGVMLMALSNKHGRLLLATGNKSEMAVGYATLYGDMCGAYAPLKDVYKTVVYRLARWRNEAGNRGRGTGNVSYPGLSGGRASGADSSRVVPDRITADVPRSPFPVSRSWTIPPEVIERPPSAELRDNQTDQDSLPAYDELDAILERFIEREQSQAEIVAQGFAAETVRRVVRLVLLNEFKRRQSAPGPRVTTRAFGRERRYPITSGWH</sequence>
<comment type="caution">
    <text evidence="7">Lacks conserved residue(s) required for the propagation of feature annotation.</text>
</comment>
<organism evidence="13">
    <name type="scientific">Rhodanobacter sp. IGA1.0</name>
    <dbReference type="NCBI Taxonomy" id="3158582"/>
    <lineage>
        <taxon>Bacteria</taxon>
        <taxon>Pseudomonadati</taxon>
        <taxon>Pseudomonadota</taxon>
        <taxon>Gammaproteobacteria</taxon>
        <taxon>Lysobacterales</taxon>
        <taxon>Rhodanobacteraceae</taxon>
        <taxon>Rhodanobacter</taxon>
    </lineage>
</organism>
<dbReference type="Gene3D" id="3.60.110.10">
    <property type="entry name" value="Carbon-nitrogen hydrolase"/>
    <property type="match status" value="1"/>
</dbReference>
<accession>A0AAU7QIQ8</accession>
<comment type="similarity">
    <text evidence="10">Belongs to the NAD synthetase family.</text>
</comment>
<keyword evidence="6 7" id="KW-0520">NAD</keyword>
<evidence type="ECO:0000256" key="7">
    <source>
        <dbReference type="HAMAP-Rule" id="MF_02090"/>
    </source>
</evidence>
<keyword evidence="3 7" id="KW-0436">Ligase</keyword>
<evidence type="ECO:0000256" key="10">
    <source>
        <dbReference type="RuleBase" id="RU003811"/>
    </source>
</evidence>
<evidence type="ECO:0000256" key="6">
    <source>
        <dbReference type="ARBA" id="ARBA00023027"/>
    </source>
</evidence>
<dbReference type="InterPro" id="IPR036526">
    <property type="entry name" value="C-N_Hydrolase_sf"/>
</dbReference>
<feature type="binding site" evidence="7">
    <location>
        <position position="172"/>
    </location>
    <ligand>
        <name>L-glutamine</name>
        <dbReference type="ChEBI" id="CHEBI:58359"/>
    </ligand>
</feature>
<dbReference type="GO" id="GO:0000257">
    <property type="term" value="F:nitrilase activity"/>
    <property type="evidence" value="ECO:0007669"/>
    <property type="project" value="UniProtKB-ARBA"/>
</dbReference>
<dbReference type="InterPro" id="IPR014445">
    <property type="entry name" value="Gln-dep_NAD_synthase"/>
</dbReference>
<name>A0AAU7QIQ8_9GAMM</name>
<feature type="binding site" evidence="7">
    <location>
        <begin position="287"/>
        <end position="294"/>
    </location>
    <ligand>
        <name>ATP</name>
        <dbReference type="ChEBI" id="CHEBI:30616"/>
    </ligand>
</feature>
<keyword evidence="5 7" id="KW-0067">ATP-binding</keyword>
<dbReference type="EC" id="6.3.5.1" evidence="7 8"/>
<feature type="active site" description="For glutaminase activity" evidence="7">
    <location>
        <position position="110"/>
    </location>
</feature>
<evidence type="ECO:0000256" key="3">
    <source>
        <dbReference type="ARBA" id="ARBA00022598"/>
    </source>
</evidence>
<dbReference type="HAMAP" id="MF_02090">
    <property type="entry name" value="NadE_glutamine_dep"/>
    <property type="match status" value="1"/>
</dbReference>
<dbReference type="RefSeq" id="WP_350015911.1">
    <property type="nucleotide sequence ID" value="NZ_CP157948.1"/>
</dbReference>
<dbReference type="Gene3D" id="3.40.50.620">
    <property type="entry name" value="HUPs"/>
    <property type="match status" value="2"/>
</dbReference>
<dbReference type="InterPro" id="IPR000132">
    <property type="entry name" value="Nitrilase/CN_hydratase_CS"/>
</dbReference>
<feature type="region of interest" description="Disordered" evidence="11">
    <location>
        <begin position="438"/>
        <end position="463"/>
    </location>
</feature>
<evidence type="ECO:0000256" key="4">
    <source>
        <dbReference type="ARBA" id="ARBA00022741"/>
    </source>
</evidence>
<dbReference type="EMBL" id="CP157948">
    <property type="protein sequence ID" value="XBS89391.1"/>
    <property type="molecule type" value="Genomic_DNA"/>
</dbReference>
<feature type="binding site" evidence="7">
    <location>
        <position position="394"/>
    </location>
    <ligand>
        <name>ATP</name>
        <dbReference type="ChEBI" id="CHEBI:30616"/>
    </ligand>
</feature>
<evidence type="ECO:0000256" key="1">
    <source>
        <dbReference type="ARBA" id="ARBA00005188"/>
    </source>
</evidence>
<dbReference type="Pfam" id="PF02540">
    <property type="entry name" value="NAD_synthase"/>
    <property type="match status" value="2"/>
</dbReference>
<keyword evidence="4 7" id="KW-0547">Nucleotide-binding</keyword>
<comment type="similarity">
    <text evidence="2 7 8">In the C-terminal section; belongs to the NAD synthetase family.</text>
</comment>
<dbReference type="CDD" id="cd07570">
    <property type="entry name" value="GAT_Gln-NAD-synth"/>
    <property type="match status" value="1"/>
</dbReference>
<reference evidence="13" key="1">
    <citation type="submission" date="2024-06" db="EMBL/GenBank/DDBJ databases">
        <authorList>
            <person name="Sun Y."/>
        </authorList>
    </citation>
    <scope>NUCLEOTIDE SEQUENCE</scope>
    <source>
        <strain evidence="13">IGA1.0</strain>
    </source>
</reference>
<evidence type="ECO:0000256" key="8">
    <source>
        <dbReference type="PIRNR" id="PIRNR006630"/>
    </source>
</evidence>
<dbReference type="InterPro" id="IPR022310">
    <property type="entry name" value="NAD/GMP_synthase"/>
</dbReference>
<evidence type="ECO:0000256" key="9">
    <source>
        <dbReference type="PROSITE-ProRule" id="PRU10139"/>
    </source>
</evidence>
<feature type="binding site" evidence="7">
    <location>
        <position position="555"/>
    </location>
    <ligand>
        <name>deamido-NAD(+)</name>
        <dbReference type="ChEBI" id="CHEBI:58437"/>
        <note>ligand shared between two neighboring subunits</note>
    </ligand>
</feature>
<dbReference type="GO" id="GO:0003952">
    <property type="term" value="F:NAD+ synthase (glutamine-hydrolyzing) activity"/>
    <property type="evidence" value="ECO:0007669"/>
    <property type="project" value="UniProtKB-UniRule"/>
</dbReference>
<dbReference type="PANTHER" id="PTHR23090:SF9">
    <property type="entry name" value="GLUTAMINE-DEPENDENT NAD(+) SYNTHETASE"/>
    <property type="match status" value="1"/>
</dbReference>
<evidence type="ECO:0000256" key="5">
    <source>
        <dbReference type="ARBA" id="ARBA00022840"/>
    </source>
</evidence>
<dbReference type="GO" id="GO:0009435">
    <property type="term" value="P:NAD+ biosynthetic process"/>
    <property type="evidence" value="ECO:0007669"/>
    <property type="project" value="UniProtKB-UniRule"/>
</dbReference>
<dbReference type="AlphaFoldDB" id="A0AAU7QIQ8"/>
<proteinExistence type="inferred from homology"/>
<comment type="catalytic activity">
    <reaction evidence="7 8">
        <text>deamido-NAD(+) + L-glutamine + ATP + H2O = L-glutamate + AMP + diphosphate + NAD(+) + H(+)</text>
        <dbReference type="Rhea" id="RHEA:24384"/>
        <dbReference type="ChEBI" id="CHEBI:15377"/>
        <dbReference type="ChEBI" id="CHEBI:15378"/>
        <dbReference type="ChEBI" id="CHEBI:29985"/>
        <dbReference type="ChEBI" id="CHEBI:30616"/>
        <dbReference type="ChEBI" id="CHEBI:33019"/>
        <dbReference type="ChEBI" id="CHEBI:57540"/>
        <dbReference type="ChEBI" id="CHEBI:58359"/>
        <dbReference type="ChEBI" id="CHEBI:58437"/>
        <dbReference type="ChEBI" id="CHEBI:456215"/>
        <dbReference type="EC" id="6.3.5.1"/>
    </reaction>
</comment>
<dbReference type="GO" id="GO:0005524">
    <property type="term" value="F:ATP binding"/>
    <property type="evidence" value="ECO:0007669"/>
    <property type="project" value="UniProtKB-UniRule"/>
</dbReference>
<feature type="binding site" evidence="7">
    <location>
        <position position="370"/>
    </location>
    <ligand>
        <name>deamido-NAD(+)</name>
        <dbReference type="ChEBI" id="CHEBI:58437"/>
        <note>ligand shared between two neighboring subunits</note>
    </ligand>
</feature>